<dbReference type="EC" id="5.1.3.-" evidence="3"/>
<dbReference type="PRINTS" id="PR00313">
    <property type="entry name" value="CABNDNGRPT"/>
</dbReference>
<dbReference type="InterPro" id="IPR050557">
    <property type="entry name" value="RTX_toxin/Mannuronan_C5-epim"/>
</dbReference>
<sequence length="894" mass="95970">MPKFEIEYSSSEHTGSFVVDGQFGANALHSINTTDASGGYSPTEGFQDAVKSQSIYNLRYPGGHVENTIDVTVMPNGQLRPEVRAFLDWCVENSTSEAAYQVTFTLPTKSDVPPARMEAFVYELLKEYGDIVTALEIGNEYSIGTEVKNPDRSTHPEHIEDSNFIAAMNEIEYSLAANSVINAAQNAIDRLGNQSSNGNGPDPDILLQMAETNGSASTYNGGEQSGNFDAANEAILSLLNDRALGAIDGAVVHYYYNVDREEGATFEAAEDWREIRRIDQRYDNFQEHLGRNVELSVTEWNVVAGNITQHGAASASIIIEMFEYMVRMDVNDAFVWPLQHRTPNNIFGNRSVDSLETSMSGAAFTWMADALKPSESVTGLVSSYESMETDWLGTSSGNIEINHYSSNYQDVLFVALRSDQRSTIDLNLGDLIDQNSLLTIEQLTIDPNSSDGLSDLADDNGQNRIGRRTITAEELRLLQTLAFFDDTNVNHVRILGDGKILTYIPPYETILPMSENPTSLSDYYFSSETDVSPLIISLLSSESSDGKVSLDLMPYDVVRVVIDQVNQIQGDNNANVLRGGIGRDSLIGRSGNDSLIGGEGDDTLKGGWGDDTAVAGAGNDSLVSGFGDDILNGGAGNDTLVSNGGADLLIGGSGNDVIILESDDQFDADFYALHVQTEGSAYTDWAISVEGFNRYHSVVLGGIGTDTIQLGTGNDAFFLDDIYSESHSSLNGATQAAFSEIEIIRAGSGNDIIDLSSSVFEISNGVELHGQNGNDTLWGSNGNDRLFGGSGNDVLDGGLGADQMTGGDGADTFHFVGAGNGTSRITDFSVAEGDGIVLHLPTSTNHSNFSFHANGTVLQVLDAVGNIALSVDIGSQAGTLASQNLTDADWFDFV</sequence>
<dbReference type="GO" id="GO:0016853">
    <property type="term" value="F:isomerase activity"/>
    <property type="evidence" value="ECO:0007669"/>
    <property type="project" value="UniProtKB-KW"/>
</dbReference>
<reference evidence="3 4" key="1">
    <citation type="submission" date="2017-05" db="EMBL/GenBank/DDBJ databases">
        <authorList>
            <person name="Song R."/>
            <person name="Chenine A.L."/>
            <person name="Ruprecht R.M."/>
        </authorList>
    </citation>
    <scope>NUCLEOTIDE SEQUENCE [LARGE SCALE GENOMIC DNA]</scope>
    <source>
        <strain evidence="3 4">CECT 8663</strain>
    </source>
</reference>
<dbReference type="InterPro" id="IPR001343">
    <property type="entry name" value="Hemolysn_Ca-bd"/>
</dbReference>
<dbReference type="Gene3D" id="2.150.10.10">
    <property type="entry name" value="Serralysin-like metalloprotease, C-terminal"/>
    <property type="match status" value="3"/>
</dbReference>
<dbReference type="EMBL" id="FXYH01000023">
    <property type="protein sequence ID" value="SMX49794.1"/>
    <property type="molecule type" value="Genomic_DNA"/>
</dbReference>
<dbReference type="GO" id="GO:0005576">
    <property type="term" value="C:extracellular region"/>
    <property type="evidence" value="ECO:0007669"/>
    <property type="project" value="UniProtKB-SubCell"/>
</dbReference>
<keyword evidence="2" id="KW-0964">Secreted</keyword>
<dbReference type="Proteomes" id="UP000220836">
    <property type="component" value="Unassembled WGS sequence"/>
</dbReference>
<dbReference type="Pfam" id="PF00353">
    <property type="entry name" value="HemolysinCabind"/>
    <property type="match status" value="5"/>
</dbReference>
<keyword evidence="3" id="KW-0413">Isomerase</keyword>
<comment type="subcellular location">
    <subcellularLocation>
        <location evidence="1">Secreted</location>
    </subcellularLocation>
</comment>
<protein>
    <submittedName>
        <fullName evidence="3">Poly(Beta-D-mannuronate) C5 epimerase 7</fullName>
        <ecNumber evidence="3">5.1.3.-</ecNumber>
    </submittedName>
</protein>
<dbReference type="PANTHER" id="PTHR38340">
    <property type="entry name" value="S-LAYER PROTEIN"/>
    <property type="match status" value="1"/>
</dbReference>
<dbReference type="GO" id="GO:0005509">
    <property type="term" value="F:calcium ion binding"/>
    <property type="evidence" value="ECO:0007669"/>
    <property type="project" value="InterPro"/>
</dbReference>
<gene>
    <name evidence="3" type="primary">algE7_2</name>
    <name evidence="3" type="ORF">PEV8663_04330</name>
</gene>
<dbReference type="InterPro" id="IPR018511">
    <property type="entry name" value="Hemolysin-typ_Ca-bd_CS"/>
</dbReference>
<keyword evidence="4" id="KW-1185">Reference proteome</keyword>
<dbReference type="OrthoDB" id="8479154at2"/>
<proteinExistence type="predicted"/>
<dbReference type="SUPFAM" id="SSF51445">
    <property type="entry name" value="(Trans)glycosidases"/>
    <property type="match status" value="1"/>
</dbReference>
<name>A0A238L405_9RHOB</name>
<dbReference type="Gene3D" id="3.20.20.80">
    <property type="entry name" value="Glycosidases"/>
    <property type="match status" value="1"/>
</dbReference>
<evidence type="ECO:0000256" key="2">
    <source>
        <dbReference type="ARBA" id="ARBA00022525"/>
    </source>
</evidence>
<accession>A0A238L405</accession>
<dbReference type="PROSITE" id="PS00330">
    <property type="entry name" value="HEMOLYSIN_CALCIUM"/>
    <property type="match status" value="4"/>
</dbReference>
<dbReference type="InterPro" id="IPR011049">
    <property type="entry name" value="Serralysin-like_metalloprot_C"/>
</dbReference>
<dbReference type="RefSeq" id="WP_097806752.1">
    <property type="nucleotide sequence ID" value="NZ_FXYH01000023.1"/>
</dbReference>
<evidence type="ECO:0000313" key="4">
    <source>
        <dbReference type="Proteomes" id="UP000220836"/>
    </source>
</evidence>
<dbReference type="InterPro" id="IPR017853">
    <property type="entry name" value="GH"/>
</dbReference>
<dbReference type="AlphaFoldDB" id="A0A238L405"/>
<organism evidence="3 4">
    <name type="scientific">Pelagimonas varians</name>
    <dbReference type="NCBI Taxonomy" id="696760"/>
    <lineage>
        <taxon>Bacteria</taxon>
        <taxon>Pseudomonadati</taxon>
        <taxon>Pseudomonadota</taxon>
        <taxon>Alphaproteobacteria</taxon>
        <taxon>Rhodobacterales</taxon>
        <taxon>Roseobacteraceae</taxon>
        <taxon>Pelagimonas</taxon>
    </lineage>
</organism>
<evidence type="ECO:0000313" key="3">
    <source>
        <dbReference type="EMBL" id="SMX49794.1"/>
    </source>
</evidence>
<dbReference type="PANTHER" id="PTHR38340:SF1">
    <property type="entry name" value="S-LAYER PROTEIN"/>
    <property type="match status" value="1"/>
</dbReference>
<evidence type="ECO:0000256" key="1">
    <source>
        <dbReference type="ARBA" id="ARBA00004613"/>
    </source>
</evidence>
<dbReference type="SUPFAM" id="SSF51120">
    <property type="entry name" value="beta-Roll"/>
    <property type="match status" value="2"/>
</dbReference>